<evidence type="ECO:0000256" key="4">
    <source>
        <dbReference type="SAM" id="MobiDB-lite"/>
    </source>
</evidence>
<evidence type="ECO:0000313" key="5">
    <source>
        <dbReference type="EMBL" id="KAI7836266.1"/>
    </source>
</evidence>
<evidence type="ECO:0000256" key="1">
    <source>
        <dbReference type="ARBA" id="ARBA00004430"/>
    </source>
</evidence>
<accession>A0AAD5DHH8</accession>
<name>A0AAD5DHH8_9CHLO</name>
<dbReference type="InterPro" id="IPR032675">
    <property type="entry name" value="LRR_dom_sf"/>
</dbReference>
<dbReference type="Proteomes" id="UP001205105">
    <property type="component" value="Unassembled WGS sequence"/>
</dbReference>
<gene>
    <name evidence="5" type="ORF">COHA_009856</name>
</gene>
<dbReference type="SUPFAM" id="SSF52047">
    <property type="entry name" value="RNI-like"/>
    <property type="match status" value="1"/>
</dbReference>
<evidence type="ECO:0000313" key="6">
    <source>
        <dbReference type="Proteomes" id="UP001205105"/>
    </source>
</evidence>
<dbReference type="Gene3D" id="3.80.10.10">
    <property type="entry name" value="Ribonuclease Inhibitor"/>
    <property type="match status" value="2"/>
</dbReference>
<feature type="region of interest" description="Disordered" evidence="4">
    <location>
        <begin position="1"/>
        <end position="25"/>
    </location>
</feature>
<dbReference type="PANTHER" id="PTHR48051">
    <property type="match status" value="1"/>
</dbReference>
<dbReference type="GO" id="GO:0005930">
    <property type="term" value="C:axoneme"/>
    <property type="evidence" value="ECO:0007669"/>
    <property type="project" value="UniProtKB-SubCell"/>
</dbReference>
<comment type="subcellular location">
    <subcellularLocation>
        <location evidence="1">Cytoplasm</location>
        <location evidence="1">Cytoskeleton</location>
        <location evidence="1">Cilium axoneme</location>
    </subcellularLocation>
</comment>
<protein>
    <submittedName>
        <fullName evidence="5">Uncharacterized protein</fullName>
    </submittedName>
</protein>
<dbReference type="AlphaFoldDB" id="A0AAD5DHH8"/>
<organism evidence="5 6">
    <name type="scientific">Chlorella ohadii</name>
    <dbReference type="NCBI Taxonomy" id="2649997"/>
    <lineage>
        <taxon>Eukaryota</taxon>
        <taxon>Viridiplantae</taxon>
        <taxon>Chlorophyta</taxon>
        <taxon>core chlorophytes</taxon>
        <taxon>Trebouxiophyceae</taxon>
        <taxon>Chlorellales</taxon>
        <taxon>Chlorellaceae</taxon>
        <taxon>Chlorella clade</taxon>
        <taxon>Chlorella</taxon>
    </lineage>
</organism>
<dbReference type="InterPro" id="IPR050216">
    <property type="entry name" value="LRR_domain-containing"/>
</dbReference>
<dbReference type="EMBL" id="JADXDR010000196">
    <property type="protein sequence ID" value="KAI7836266.1"/>
    <property type="molecule type" value="Genomic_DNA"/>
</dbReference>
<dbReference type="PANTHER" id="PTHR48051:SF1">
    <property type="entry name" value="RAS SUPPRESSOR PROTEIN 1"/>
    <property type="match status" value="1"/>
</dbReference>
<sequence length="595" mass="63881">MEWQTPVRRPAAKRARTAAPVRPGGAPIDRLQSELLGRVFAAAGREAGPTVTLVCRRWHAAFFAEPALWSDLELARRKLAAGASVPNVQRFFGSKHALLRRVGASVQRLTYLERIETAIATVIRPLDYRHQLCANAASGLRLGADVLARLSPAALTSLELQLCLEIEPEALAALASLTGLQELTLICPDLPLPPGAADVFSGLRQLRALSLTAGSLPDGLLAAVPGQLQRLSLDAPGMPDGLVASLQRLTALTGLECRAHQLPAMRPLCTLTTLRHLGWLELQRPEGSLLRPPLQQMLAALPRLQSWTIGSTSGYGYGSMKLEGIVLYSCGATGRDHASSSVHGLSLIGVDGQPSLRAALEAALPAGTHPTSLRSLEVKGSRLAPEPLLCPHLANLTRLCLHSCRFFDAPPHPALGPAAPEAALAAAAVAQQMGPLLTGLLRQAPHVTDLDLSYSLRLSAAATWPQGMLDRRGILRLSLRGHGLHDLPAGPYLHDLESLDLDGNWFSSLPRALAGATALTCLSLRNNEELEFKLSDVEDVLAYLARLAELCVWGSGYSHYLHEGLQASLPQLTINALRPKRQELIPLAHQEMHLQ</sequence>
<comment type="caution">
    <text evidence="5">The sequence shown here is derived from an EMBL/GenBank/DDBJ whole genome shotgun (WGS) entry which is preliminary data.</text>
</comment>
<proteinExistence type="predicted"/>
<keyword evidence="3" id="KW-0677">Repeat</keyword>
<reference evidence="5" key="1">
    <citation type="submission" date="2020-11" db="EMBL/GenBank/DDBJ databases">
        <title>Chlorella ohadii genome sequencing and assembly.</title>
        <authorList>
            <person name="Murik O."/>
            <person name="Treves H."/>
            <person name="Kedem I."/>
            <person name="Shotland Y."/>
            <person name="Kaplan A."/>
        </authorList>
    </citation>
    <scope>NUCLEOTIDE SEQUENCE</scope>
    <source>
        <strain evidence="5">1</strain>
    </source>
</reference>
<evidence type="ECO:0000256" key="3">
    <source>
        <dbReference type="ARBA" id="ARBA00022737"/>
    </source>
</evidence>
<keyword evidence="2" id="KW-0433">Leucine-rich repeat</keyword>
<keyword evidence="6" id="KW-1185">Reference proteome</keyword>
<evidence type="ECO:0000256" key="2">
    <source>
        <dbReference type="ARBA" id="ARBA00022614"/>
    </source>
</evidence>